<comment type="caution">
    <text evidence="1">The sequence shown here is derived from an EMBL/GenBank/DDBJ whole genome shotgun (WGS) entry which is preliminary data.</text>
</comment>
<accession>A0A820HG50</accession>
<dbReference type="Proteomes" id="UP000663881">
    <property type="component" value="Unassembled WGS sequence"/>
</dbReference>
<organism evidence="1 2">
    <name type="scientific">Adineta steineri</name>
    <dbReference type="NCBI Taxonomy" id="433720"/>
    <lineage>
        <taxon>Eukaryota</taxon>
        <taxon>Metazoa</taxon>
        <taxon>Spiralia</taxon>
        <taxon>Gnathifera</taxon>
        <taxon>Rotifera</taxon>
        <taxon>Eurotatoria</taxon>
        <taxon>Bdelloidea</taxon>
        <taxon>Adinetida</taxon>
        <taxon>Adinetidae</taxon>
        <taxon>Adineta</taxon>
    </lineage>
</organism>
<dbReference type="AlphaFoldDB" id="A0A820HG50"/>
<name>A0A820HG50_9BILA</name>
<protein>
    <submittedName>
        <fullName evidence="1">Uncharacterized protein</fullName>
    </submittedName>
</protein>
<sequence>MVNEKLILFGINSLVTPPIEPIKSIEELRTGEHFINIITQIEAQKFAESRIDILSSNESVQEKFKFILEYLS</sequence>
<reference evidence="1" key="1">
    <citation type="submission" date="2021-02" db="EMBL/GenBank/DDBJ databases">
        <authorList>
            <person name="Nowell W R."/>
        </authorList>
    </citation>
    <scope>NUCLEOTIDE SEQUENCE</scope>
</reference>
<proteinExistence type="predicted"/>
<evidence type="ECO:0000313" key="1">
    <source>
        <dbReference type="EMBL" id="CAF4295570.1"/>
    </source>
</evidence>
<feature type="non-terminal residue" evidence="1">
    <location>
        <position position="1"/>
    </location>
</feature>
<dbReference type="EMBL" id="CAJOAY010015970">
    <property type="protein sequence ID" value="CAF4295570.1"/>
    <property type="molecule type" value="Genomic_DNA"/>
</dbReference>
<gene>
    <name evidence="1" type="ORF">OKA104_LOCUS45934</name>
</gene>
<evidence type="ECO:0000313" key="2">
    <source>
        <dbReference type="Proteomes" id="UP000663881"/>
    </source>
</evidence>